<protein>
    <recommendedName>
        <fullName evidence="12">Chlorophyll a-b binding protein, chloroplastic</fullName>
    </recommendedName>
</protein>
<feature type="binding site" evidence="11">
    <location>
        <position position="893"/>
    </location>
    <ligand>
        <name>chlorophyll a</name>
        <dbReference type="ChEBI" id="CHEBI:58416"/>
        <label>1</label>
    </ligand>
</feature>
<feature type="binding site" evidence="11">
    <location>
        <position position="888"/>
    </location>
    <ligand>
        <name>chlorophyll a</name>
        <dbReference type="ChEBI" id="CHEBI:58416"/>
        <label>1</label>
    </ligand>
</feature>
<keyword evidence="2 11" id="KW-0148">Chlorophyll</keyword>
<feature type="binding site" evidence="11">
    <location>
        <position position="920"/>
    </location>
    <ligand>
        <name>chlorophyll a</name>
        <dbReference type="ChEBI" id="CHEBI:58416"/>
        <label>1</label>
    </ligand>
</feature>
<feature type="binding site" description="axial binding residue" evidence="11">
    <location>
        <position position="777"/>
    </location>
    <ligand>
        <name>chlorophyll b</name>
        <dbReference type="ChEBI" id="CHEBI:61721"/>
        <label>1</label>
    </ligand>
    <ligandPart>
        <name>Mg</name>
        <dbReference type="ChEBI" id="CHEBI:25107"/>
    </ligandPart>
</feature>
<dbReference type="Proteomes" id="UP000596660">
    <property type="component" value="Unplaced"/>
</dbReference>
<dbReference type="PANTHER" id="PTHR21649">
    <property type="entry name" value="CHLOROPHYLL A/B BINDING PROTEIN"/>
    <property type="match status" value="1"/>
</dbReference>
<evidence type="ECO:0000256" key="8">
    <source>
        <dbReference type="ARBA" id="ARBA00022991"/>
    </source>
</evidence>
<evidence type="ECO:0000313" key="15">
    <source>
        <dbReference type="Proteomes" id="UP000596660"/>
    </source>
</evidence>
<evidence type="ECO:0000256" key="7">
    <source>
        <dbReference type="ARBA" id="ARBA00022989"/>
    </source>
</evidence>
<dbReference type="FunFam" id="1.10.3460.10:FF:000010">
    <property type="entry name" value="Chlorophyll a-b binding protein, chloroplastic"/>
    <property type="match status" value="1"/>
</dbReference>
<organism evidence="14 15">
    <name type="scientific">Chenopodium quinoa</name>
    <name type="common">Quinoa</name>
    <dbReference type="NCBI Taxonomy" id="63459"/>
    <lineage>
        <taxon>Eukaryota</taxon>
        <taxon>Viridiplantae</taxon>
        <taxon>Streptophyta</taxon>
        <taxon>Embryophyta</taxon>
        <taxon>Tracheophyta</taxon>
        <taxon>Spermatophyta</taxon>
        <taxon>Magnoliopsida</taxon>
        <taxon>eudicotyledons</taxon>
        <taxon>Gunneridae</taxon>
        <taxon>Pentapetalae</taxon>
        <taxon>Caryophyllales</taxon>
        <taxon>Chenopodiaceae</taxon>
        <taxon>Chenopodioideae</taxon>
        <taxon>Atripliceae</taxon>
        <taxon>Chenopodium</taxon>
    </lineage>
</organism>
<keyword evidence="5 12" id="KW-0934">Plastid</keyword>
<keyword evidence="3 12" id="KW-0150">Chloroplast</keyword>
<dbReference type="AlphaFoldDB" id="A0A803LXZ7"/>
<keyword evidence="7" id="KW-1133">Transmembrane helix</keyword>
<keyword evidence="6" id="KW-0812">Transmembrane</keyword>
<reference evidence="14" key="1">
    <citation type="journal article" date="2017" name="Nature">
        <title>The genome of Chenopodium quinoa.</title>
        <authorList>
            <person name="Jarvis D.E."/>
            <person name="Ho Y.S."/>
            <person name="Lightfoot D.J."/>
            <person name="Schmoeckel S.M."/>
            <person name="Li B."/>
            <person name="Borm T.J.A."/>
            <person name="Ohyanagi H."/>
            <person name="Mineta K."/>
            <person name="Michell C.T."/>
            <person name="Saber N."/>
            <person name="Kharbatia N.M."/>
            <person name="Rupper R.R."/>
            <person name="Sharp A.R."/>
            <person name="Dally N."/>
            <person name="Boughton B.A."/>
            <person name="Woo Y.H."/>
            <person name="Gao G."/>
            <person name="Schijlen E.G.W.M."/>
            <person name="Guo X."/>
            <person name="Momin A.A."/>
            <person name="Negrao S."/>
            <person name="Al-Babili S."/>
            <person name="Gehring C."/>
            <person name="Roessner U."/>
            <person name="Jung C."/>
            <person name="Murphy K."/>
            <person name="Arold S.T."/>
            <person name="Gojobori T."/>
            <person name="van der Linden C.G."/>
            <person name="van Loo E.N."/>
            <person name="Jellen E.N."/>
            <person name="Maughan P.J."/>
            <person name="Tester M."/>
        </authorList>
    </citation>
    <scope>NUCLEOTIDE SEQUENCE [LARGE SCALE GENOMIC DNA]</scope>
    <source>
        <strain evidence="14">cv. PI 614886</strain>
    </source>
</reference>
<feature type="region of interest" description="Disordered" evidence="13">
    <location>
        <begin position="422"/>
        <end position="442"/>
    </location>
</feature>
<dbReference type="GO" id="GO:0009535">
    <property type="term" value="C:chloroplast thylakoid membrane"/>
    <property type="evidence" value="ECO:0007669"/>
    <property type="project" value="UniProtKB-SubCell"/>
</dbReference>
<evidence type="ECO:0000256" key="6">
    <source>
        <dbReference type="ARBA" id="ARBA00022692"/>
    </source>
</evidence>
<keyword evidence="15" id="KW-1185">Reference proteome</keyword>
<dbReference type="Gene3D" id="1.10.3460.10">
    <property type="entry name" value="Chlorophyll a/b binding protein domain"/>
    <property type="match status" value="1"/>
</dbReference>
<feature type="binding site" evidence="11">
    <location>
        <position position="905"/>
    </location>
    <ligand>
        <name>chlorophyll a</name>
        <dbReference type="ChEBI" id="CHEBI:58416"/>
        <label>1</label>
    </ligand>
</feature>
<proteinExistence type="inferred from homology"/>
<feature type="compositionally biased region" description="Low complexity" evidence="13">
    <location>
        <begin position="258"/>
        <end position="275"/>
    </location>
</feature>
<evidence type="ECO:0000256" key="1">
    <source>
        <dbReference type="ARBA" id="ARBA00004334"/>
    </source>
</evidence>
<keyword evidence="12" id="KW-0603">Photosystem I</keyword>
<evidence type="ECO:0000256" key="10">
    <source>
        <dbReference type="ARBA" id="ARBA00023136"/>
    </source>
</evidence>
<evidence type="ECO:0000313" key="14">
    <source>
        <dbReference type="EnsemblPlants" id="AUR62020348-RA:cds"/>
    </source>
</evidence>
<feature type="binding site" evidence="11">
    <location>
        <position position="772"/>
    </location>
    <ligand>
        <name>chlorophyll a</name>
        <dbReference type="ChEBI" id="CHEBI:58416"/>
        <label>1</label>
    </ligand>
</feature>
<dbReference type="SUPFAM" id="SSF103511">
    <property type="entry name" value="Chlorophyll a-b binding protein"/>
    <property type="match status" value="1"/>
</dbReference>
<dbReference type="GO" id="GO:0009765">
    <property type="term" value="P:photosynthesis, light harvesting"/>
    <property type="evidence" value="ECO:0007669"/>
    <property type="project" value="InterPro"/>
</dbReference>
<feature type="compositionally biased region" description="Low complexity" evidence="13">
    <location>
        <begin position="433"/>
        <end position="442"/>
    </location>
</feature>
<evidence type="ECO:0000256" key="2">
    <source>
        <dbReference type="ARBA" id="ARBA00022494"/>
    </source>
</evidence>
<keyword evidence="10" id="KW-0472">Membrane</keyword>
<reference evidence="14" key="2">
    <citation type="submission" date="2021-03" db="UniProtKB">
        <authorList>
            <consortium name="EnsemblPlants"/>
        </authorList>
    </citation>
    <scope>IDENTIFICATION</scope>
</reference>
<feature type="binding site" evidence="11">
    <location>
        <position position="891"/>
    </location>
    <ligand>
        <name>chlorophyll a</name>
        <dbReference type="ChEBI" id="CHEBI:58416"/>
        <label>1</label>
    </ligand>
</feature>
<feature type="binding site" evidence="11">
    <location>
        <position position="775"/>
    </location>
    <ligand>
        <name>chlorophyll a</name>
        <dbReference type="ChEBI" id="CHEBI:58416"/>
        <label>1</label>
    </ligand>
</feature>
<feature type="binding site" evidence="11">
    <location>
        <position position="887"/>
    </location>
    <ligand>
        <name>chlorophyll a</name>
        <dbReference type="ChEBI" id="CHEBI:58416"/>
        <label>1</label>
    </ligand>
</feature>
<name>A0A803LXZ7_CHEQI</name>
<feature type="region of interest" description="Disordered" evidence="13">
    <location>
        <begin position="258"/>
        <end position="289"/>
    </location>
</feature>
<dbReference type="Gramene" id="AUR62020348-RA">
    <property type="protein sequence ID" value="AUR62020348-RA:cds"/>
    <property type="gene ID" value="AUR62020348"/>
</dbReference>
<evidence type="ECO:0000256" key="9">
    <source>
        <dbReference type="ARBA" id="ARBA00023078"/>
    </source>
</evidence>
<accession>A0A803LXZ7</accession>
<dbReference type="GO" id="GO:0009523">
    <property type="term" value="C:photosystem II"/>
    <property type="evidence" value="ECO:0007669"/>
    <property type="project" value="UniProtKB-KW"/>
</dbReference>
<keyword evidence="12" id="KW-0604">Photosystem II</keyword>
<evidence type="ECO:0000256" key="3">
    <source>
        <dbReference type="ARBA" id="ARBA00022528"/>
    </source>
</evidence>
<comment type="subcellular location">
    <subcellularLocation>
        <location evidence="1 12">Plastid</location>
        <location evidence="1 12">Chloroplast thylakoid membrane</location>
    </subcellularLocation>
</comment>
<dbReference type="InterPro" id="IPR001344">
    <property type="entry name" value="Chloro_AB-bd_pln"/>
</dbReference>
<evidence type="ECO:0000256" key="4">
    <source>
        <dbReference type="ARBA" id="ARBA00022531"/>
    </source>
</evidence>
<sequence length="937" mass="104394">MATTSVANNILKQLPCNFSSSSFLTNNLYKSSSIVLATPHDRLTRQVVLQAQARPTWLPGLDPPSHLDGRCFPMVPSSCSVVEMKTMRRTWIVVAGLLHFKGSLMVLQRLRGHDVLENLNLHLVPMWVQVQGLLIRFSVPEITSLVLNHVGDLLMEEGNIMCGFVGHGRGSGPKSYELSKFHLERRFRKLHESGARVLFGPTDVSLYSNSIRGIAPNPDNWTTELWFGDNDEDNPFEYPPDSHPSNWDDFSGIIDNFSTTSTSLSPPQQPPASLSGLFPGPPQSGYRNSKDEVWQRELGISWCIKEDLEIDDPTPTSNVNRPRVLHVDNPRHSWSYMGNWQTSASGRFELSWGFISRSGSLSYESSLYFLTSSFRALRPNISDPFGAGPSNWDGGESTPQFELDQQQLGSLTPSLASSFPLATPESSDYQLDSSSGGFEFSQSQPSVLSSLMEMTVDSDKPTSMDYSPQYSPTSPHNFNLTLLLLWFQLEIMKACPTKRGTSFSEPHTPPAIASPSYFSCIKPLKKRKGMLGQPGIGTTNSPKVPYLASLVRSLSVIIMFIMETFVDVNDVVGKLAPLRFDGFCGISAFQEWKLENGLMDIPFSGPPFTWKNGHNNGDPTFERLGKEFATQLWFQDHPDVLLLHQPIPFSDHAAIILQEKNPPVRRRPYRVDNWCLLSKEVAGFYPSANSHCVAILYAFGDNRTRDISSVWLHQQLRDILPAFTVCLIKKVSRDAVFPTHQLATSARKRDFGFDPLGLGEDPNSLKWYVQAELVHARFAMAGIAGILFTDLLRTTGISSLPVWYEAGATKFDFANTRTLLFIQLVLMGFVETKRYMDFVNPGSQVDGPFFGMESAFGGLEPGYPGGPLLNPLGLAKDIKNAHDWKLKEIKNGRLAMIAMLGIFVQAYVTHAGPIENLVEHLSDPWHKTIIQTLSTST</sequence>
<comment type="similarity">
    <text evidence="12">Belongs to the light-harvesting chlorophyll a/b-binding (LHC) protein family.</text>
</comment>
<evidence type="ECO:0000256" key="13">
    <source>
        <dbReference type="SAM" id="MobiDB-lite"/>
    </source>
</evidence>
<evidence type="ECO:0000256" key="11">
    <source>
        <dbReference type="PIRSR" id="PIRSR601344-1"/>
    </source>
</evidence>
<dbReference type="EnsemblPlants" id="AUR62020348-RA">
    <property type="protein sequence ID" value="AUR62020348-RA:cds"/>
    <property type="gene ID" value="AUR62020348"/>
</dbReference>
<keyword evidence="8 12" id="KW-0157">Chromophore</keyword>
<dbReference type="GO" id="GO:0009522">
    <property type="term" value="C:photosystem I"/>
    <property type="evidence" value="ECO:0007669"/>
    <property type="project" value="UniProtKB-KW"/>
</dbReference>
<keyword evidence="9 12" id="KW-0793">Thylakoid</keyword>
<evidence type="ECO:0000256" key="5">
    <source>
        <dbReference type="ARBA" id="ARBA00022640"/>
    </source>
</evidence>
<keyword evidence="4 12" id="KW-0602">Photosynthesis</keyword>
<dbReference type="InterPro" id="IPR022796">
    <property type="entry name" value="Chloroa_b-bind"/>
</dbReference>
<comment type="function">
    <text evidence="12">The light-harvesting complex (LHC) functions as a light receptor, it captures and delivers excitation energy to photosystems with which it is closely associated.</text>
</comment>
<dbReference type="GO" id="GO:0016168">
    <property type="term" value="F:chlorophyll binding"/>
    <property type="evidence" value="ECO:0007669"/>
    <property type="project" value="UniProtKB-KW"/>
</dbReference>
<dbReference type="Pfam" id="PF00504">
    <property type="entry name" value="Chloroa_b-bind"/>
    <property type="match status" value="1"/>
</dbReference>
<evidence type="ECO:0000256" key="12">
    <source>
        <dbReference type="RuleBase" id="RU363080"/>
    </source>
</evidence>